<reference evidence="1" key="1">
    <citation type="journal article" date="2020" name="Nature">
        <title>Giant virus diversity and host interactions through global metagenomics.</title>
        <authorList>
            <person name="Schulz F."/>
            <person name="Roux S."/>
            <person name="Paez-Espino D."/>
            <person name="Jungbluth S."/>
            <person name="Walsh D.A."/>
            <person name="Denef V.J."/>
            <person name="McMahon K.D."/>
            <person name="Konstantinidis K.T."/>
            <person name="Eloe-Fadrosh E.A."/>
            <person name="Kyrpides N.C."/>
            <person name="Woyke T."/>
        </authorList>
    </citation>
    <scope>NUCLEOTIDE SEQUENCE</scope>
    <source>
        <strain evidence="1">GVMAG-S-1024976-23</strain>
    </source>
</reference>
<dbReference type="Gene3D" id="3.40.50.300">
    <property type="entry name" value="P-loop containing nucleotide triphosphate hydrolases"/>
    <property type="match status" value="1"/>
</dbReference>
<organism evidence="1">
    <name type="scientific">viral metagenome</name>
    <dbReference type="NCBI Taxonomy" id="1070528"/>
    <lineage>
        <taxon>unclassified sequences</taxon>
        <taxon>metagenomes</taxon>
        <taxon>organismal metagenomes</taxon>
    </lineage>
</organism>
<accession>A0A6C0AGC8</accession>
<dbReference type="SUPFAM" id="SSF52540">
    <property type="entry name" value="P-loop containing nucleoside triphosphate hydrolases"/>
    <property type="match status" value="1"/>
</dbReference>
<sequence>MGCGKTYLSDYLHTKYDFKQTSFAKKLKELAIELFDMEYKDRRLLINFATKMREIDSSVWIRSMFKDIKSAKMVVLDDLRLNNEYITLKENNWFLIKIDISEDERIERLKKKYAEYYDEHSECFNSITENDVIELDDSHFNMIITEQNYDEKLELLENMIKKNIIEEKEIRANQRRGYIFDI</sequence>
<dbReference type="AlphaFoldDB" id="A0A6C0AGC8"/>
<evidence type="ECO:0000313" key="1">
    <source>
        <dbReference type="EMBL" id="QHS78829.1"/>
    </source>
</evidence>
<proteinExistence type="predicted"/>
<dbReference type="InterPro" id="IPR027417">
    <property type="entry name" value="P-loop_NTPase"/>
</dbReference>
<dbReference type="EMBL" id="MN740605">
    <property type="protein sequence ID" value="QHS78829.1"/>
    <property type="molecule type" value="Genomic_DNA"/>
</dbReference>
<protein>
    <submittedName>
        <fullName evidence="1">Uncharacterized protein</fullName>
    </submittedName>
</protein>
<name>A0A6C0AGC8_9ZZZZ</name>